<dbReference type="RefSeq" id="WP_161153050.1">
    <property type="nucleotide sequence ID" value="NZ_WEKT01000001.1"/>
</dbReference>
<dbReference type="Pfam" id="PF07238">
    <property type="entry name" value="PilZ"/>
    <property type="match status" value="2"/>
</dbReference>
<evidence type="ECO:0000313" key="2">
    <source>
        <dbReference type="EMBL" id="MZI91742.1"/>
    </source>
</evidence>
<evidence type="ECO:0000313" key="3">
    <source>
        <dbReference type="Proteomes" id="UP000462621"/>
    </source>
</evidence>
<reference evidence="2 3" key="1">
    <citation type="submission" date="2019-10" db="EMBL/GenBank/DDBJ databases">
        <title>Vibrio sp. nov. isolated from a shrimp pond.</title>
        <authorList>
            <person name="Gomez-Gil B."/>
            <person name="Enciso-Ibarra J."/>
            <person name="Enciso-Ibarra K."/>
            <person name="Bolan-Mejia C."/>
        </authorList>
    </citation>
    <scope>NUCLEOTIDE SEQUENCE [LARGE SCALE GENOMIC DNA]</scope>
    <source>
        <strain evidence="2 3">CAIM 722</strain>
    </source>
</reference>
<dbReference type="Gene3D" id="2.40.10.220">
    <property type="entry name" value="predicted glycosyltransferase like domains"/>
    <property type="match status" value="1"/>
</dbReference>
<dbReference type="Proteomes" id="UP000462621">
    <property type="component" value="Unassembled WGS sequence"/>
</dbReference>
<protein>
    <submittedName>
        <fullName evidence="2">PilZ domain-containing protein</fullName>
    </submittedName>
</protein>
<dbReference type="SUPFAM" id="SSF141371">
    <property type="entry name" value="PilZ domain-like"/>
    <property type="match status" value="1"/>
</dbReference>
<name>A0A7X4LH14_9VIBR</name>
<keyword evidence="3" id="KW-1185">Reference proteome</keyword>
<dbReference type="AlphaFoldDB" id="A0A7X4LH14"/>
<sequence length="780" mass="89757">MQQSDILSLAERLIPAYHSGDLDYLLDQITQGEGPSAKLLVKMELNRIMAPCSKTIDLRGRVSGDCREYELDGIKHWFDDVAFNAYHKNIRKYGAYTEGVWSALNNTRNNFRVMQKHGDNPKDSETQKPLFEAEPIKLGYDLKRAENRLRISTQIQIHLNNKQQIIHGLSVDLSSSGARLKVPSFFDYKLGDTITIKFVELLKDHDITELEQGVEYRILAVDDSYDNDAVKFLRVLRLTKTDAVERVIVESLNSTRKKAKHDNQDKIIRARTRAYEHAYLKHSCSLPLFFSGDELKLVLITENNYPLWQYWHDERNQQALGTLFNKSRMENLVRPGLHDSNNVLYSFKHEYQDKTLFFSMMMPEATPDQRKLFWHIGAKRDSWKVFRLYVFELSKEERTLLASHSDELAQRSRNLTHYGVLQEISDIESAKDYLFVDKPNLTSKAINEFCHPRKVKGMPMSVYFDALCRRKEPRYQFQTPLDLVDNESGKHTGYTVDISKRGLSIIVEEPLNLRVQDIVTIDFKELKLYDKTLPLDKVPYQVIRVSPEGRRIQLMLEENSHTMKVIAFFSSVINHNHHKLIEKPELLPSPQLLESLHNILLDRMVSSPVFVDKSSRNLRPKIVGVNFPLPKHIEFLSKLGQEGKLSLDPIYKGHTSSLLANPMKRIEGVEPQFNEIYISILKFGSRVNSIETRLRSDFTSAQERIEFLKNAQNMGELFILRLASAPIFDAFTKLSGSDLDELAQVSIPSAASIEKEIGALAGYSEIINITDEVLGRLQLI</sequence>
<dbReference type="InterPro" id="IPR009875">
    <property type="entry name" value="PilZ_domain"/>
</dbReference>
<accession>A0A7X4LH14</accession>
<organism evidence="2 3">
    <name type="scientific">Vibrio eleionomae</name>
    <dbReference type="NCBI Taxonomy" id="2653505"/>
    <lineage>
        <taxon>Bacteria</taxon>
        <taxon>Pseudomonadati</taxon>
        <taxon>Pseudomonadota</taxon>
        <taxon>Gammaproteobacteria</taxon>
        <taxon>Vibrionales</taxon>
        <taxon>Vibrionaceae</taxon>
        <taxon>Vibrio</taxon>
    </lineage>
</organism>
<feature type="domain" description="PilZ" evidence="1">
    <location>
        <begin position="143"/>
        <end position="233"/>
    </location>
</feature>
<dbReference type="GO" id="GO:0035438">
    <property type="term" value="F:cyclic-di-GMP binding"/>
    <property type="evidence" value="ECO:0007669"/>
    <property type="project" value="InterPro"/>
</dbReference>
<comment type="caution">
    <text evidence="2">The sequence shown here is derived from an EMBL/GenBank/DDBJ whole genome shotgun (WGS) entry which is preliminary data.</text>
</comment>
<feature type="domain" description="PilZ" evidence="1">
    <location>
        <begin position="469"/>
        <end position="552"/>
    </location>
</feature>
<proteinExistence type="predicted"/>
<dbReference type="EMBL" id="WEKT01000001">
    <property type="protein sequence ID" value="MZI91742.1"/>
    <property type="molecule type" value="Genomic_DNA"/>
</dbReference>
<gene>
    <name evidence="2" type="ORF">F9817_00780</name>
</gene>
<evidence type="ECO:0000259" key="1">
    <source>
        <dbReference type="Pfam" id="PF07238"/>
    </source>
</evidence>